<feature type="domain" description="DUF4325" evidence="1">
    <location>
        <begin position="358"/>
        <end position="413"/>
    </location>
</feature>
<dbReference type="InterPro" id="IPR025474">
    <property type="entry name" value="DUF4325"/>
</dbReference>
<proteinExistence type="predicted"/>
<dbReference type="Gene3D" id="3.30.565.10">
    <property type="entry name" value="Histidine kinase-like ATPase, C-terminal domain"/>
    <property type="match status" value="1"/>
</dbReference>
<dbReference type="SUPFAM" id="SSF55874">
    <property type="entry name" value="ATPase domain of HSP90 chaperone/DNA topoisomerase II/histidine kinase"/>
    <property type="match status" value="1"/>
</dbReference>
<sequence>MSKIIYSKRNNTPILQLPSTLSFKNKNLVDFNSYLSIFDWSYSGDKLVIDGSKCVNANYQALSLLILYIWFLKSKGCYVRLYCNKRSTFGQMWYRLGGPGCYNVLEDSNENFRFIYDKPMFAIRNQSIDIPSALDKILDYTTKIDMDLISGHEGTLRYIVSELLYNTLEHGYNPNIPSLLQFNWYKNKGQLSFIIADLGIGIKRHLEKTYPIFTSDMTALETAIKPEVSGTFGAPKLPYEGQNNAGMGLYLSSNIGKTLEADMYIISGQGLLHISPTDITSNTLRQPWPGTFVYMTIGFDKFKTFDINDELERLRQQAKAEVDARKNIEAPKEVVIDMYNYFGKHCEVKYEAIKQRDKRILPALAEGKTVVLDFTEAETATHSFLVALLATPICNTGIKAYKLIKIKGANPPIRATIDFIFDSYTSEY</sequence>
<evidence type="ECO:0000259" key="1">
    <source>
        <dbReference type="Pfam" id="PF14213"/>
    </source>
</evidence>
<protein>
    <recommendedName>
        <fullName evidence="1">DUF4325 domain-containing protein</fullName>
    </recommendedName>
</protein>
<dbReference type="Pfam" id="PF14213">
    <property type="entry name" value="DUF4325"/>
    <property type="match status" value="1"/>
</dbReference>
<reference evidence="2" key="1">
    <citation type="journal article" date="2021" name="Proc. Natl. Acad. Sci. U.S.A.">
        <title>A Catalog of Tens of Thousands of Viruses from Human Metagenomes Reveals Hidden Associations with Chronic Diseases.</title>
        <authorList>
            <person name="Tisza M.J."/>
            <person name="Buck C.B."/>
        </authorList>
    </citation>
    <scope>NUCLEOTIDE SEQUENCE</scope>
    <source>
        <strain evidence="2">CtRbn2</strain>
    </source>
</reference>
<evidence type="ECO:0000313" key="2">
    <source>
        <dbReference type="EMBL" id="DAE11042.1"/>
    </source>
</evidence>
<name>A0A8S5PVW5_9CAUD</name>
<dbReference type="InterPro" id="IPR036890">
    <property type="entry name" value="HATPase_C_sf"/>
</dbReference>
<organism evidence="2">
    <name type="scientific">Myoviridae sp. ctRbn2</name>
    <dbReference type="NCBI Taxonomy" id="2825104"/>
    <lineage>
        <taxon>Viruses</taxon>
        <taxon>Duplodnaviria</taxon>
        <taxon>Heunggongvirae</taxon>
        <taxon>Uroviricota</taxon>
        <taxon>Caudoviricetes</taxon>
    </lineage>
</organism>
<dbReference type="EMBL" id="BK015524">
    <property type="protein sequence ID" value="DAE11042.1"/>
    <property type="molecule type" value="Genomic_DNA"/>
</dbReference>
<accession>A0A8S5PVW5</accession>